<dbReference type="Proteomes" id="UP000501891">
    <property type="component" value="Chromosome"/>
</dbReference>
<dbReference type="Gene3D" id="3.40.50.2300">
    <property type="match status" value="1"/>
</dbReference>
<evidence type="ECO:0000256" key="1">
    <source>
        <dbReference type="ARBA" id="ARBA00022553"/>
    </source>
</evidence>
<proteinExistence type="predicted"/>
<reference evidence="4" key="1">
    <citation type="submission" date="2020-04" db="EMBL/GenBank/DDBJ databases">
        <title>A desert anoxygenic phototrophic bacterium fixes CO2 using RubisCO under aerobic conditions.</title>
        <authorList>
            <person name="Tang K."/>
        </authorList>
    </citation>
    <scope>NUCLEOTIDE SEQUENCE [LARGE SCALE GENOMIC DNA]</scope>
    <source>
        <strain evidence="4">MIMtkB3</strain>
    </source>
</reference>
<dbReference type="EMBL" id="CP051775">
    <property type="protein sequence ID" value="QJE74140.1"/>
    <property type="molecule type" value="Genomic_DNA"/>
</dbReference>
<dbReference type="GO" id="GO:0000160">
    <property type="term" value="P:phosphorelay signal transduction system"/>
    <property type="evidence" value="ECO:0007669"/>
    <property type="project" value="InterPro"/>
</dbReference>
<dbReference type="PANTHER" id="PTHR44591">
    <property type="entry name" value="STRESS RESPONSE REGULATOR PROTEIN 1"/>
    <property type="match status" value="1"/>
</dbReference>
<name>A0A858R9I7_9PROT</name>
<organism evidence="4 5">
    <name type="scientific">Aerophototrophica crusticola</name>
    <dbReference type="NCBI Taxonomy" id="1709002"/>
    <lineage>
        <taxon>Bacteria</taxon>
        <taxon>Pseudomonadati</taxon>
        <taxon>Pseudomonadota</taxon>
        <taxon>Alphaproteobacteria</taxon>
        <taxon>Rhodospirillales</taxon>
        <taxon>Rhodospirillaceae</taxon>
        <taxon>Aerophototrophica</taxon>
    </lineage>
</organism>
<evidence type="ECO:0000313" key="5">
    <source>
        <dbReference type="Proteomes" id="UP000501891"/>
    </source>
</evidence>
<dbReference type="InterPro" id="IPR011006">
    <property type="entry name" value="CheY-like_superfamily"/>
</dbReference>
<feature type="modified residue" description="4-aspartylphosphate" evidence="2">
    <location>
        <position position="59"/>
    </location>
</feature>
<evidence type="ECO:0000259" key="3">
    <source>
        <dbReference type="PROSITE" id="PS50110"/>
    </source>
</evidence>
<evidence type="ECO:0000256" key="2">
    <source>
        <dbReference type="PROSITE-ProRule" id="PRU00169"/>
    </source>
</evidence>
<dbReference type="AlphaFoldDB" id="A0A858R9I7"/>
<dbReference type="KEGG" id="acru:HHL28_14535"/>
<dbReference type="PANTHER" id="PTHR44591:SF23">
    <property type="entry name" value="CHEY SUBFAMILY"/>
    <property type="match status" value="1"/>
</dbReference>
<evidence type="ECO:0000313" key="4">
    <source>
        <dbReference type="EMBL" id="QJE74140.1"/>
    </source>
</evidence>
<dbReference type="PROSITE" id="PS50110">
    <property type="entry name" value="RESPONSE_REGULATORY"/>
    <property type="match status" value="1"/>
</dbReference>
<keyword evidence="5" id="KW-1185">Reference proteome</keyword>
<protein>
    <submittedName>
        <fullName evidence="4">Response regulator</fullName>
    </submittedName>
</protein>
<feature type="domain" description="Response regulatory" evidence="3">
    <location>
        <begin position="10"/>
        <end position="124"/>
    </location>
</feature>
<gene>
    <name evidence="4" type="ORF">HHL28_14535</name>
</gene>
<dbReference type="InterPro" id="IPR001789">
    <property type="entry name" value="Sig_transdc_resp-reg_receiver"/>
</dbReference>
<sequence>MTMDSSEKPHVLLVDDEAISALALQRFLARKGYRVTTAGDGLAALDLDAADPADLVVTDVRMPKLGGTELVRRLRQTRPDLPVVIVTGYMAADPEAAGLTGPRTVVLTKPLDPEALLATVREMLPA</sequence>
<dbReference type="Pfam" id="PF00072">
    <property type="entry name" value="Response_reg"/>
    <property type="match status" value="1"/>
</dbReference>
<keyword evidence="1 2" id="KW-0597">Phosphoprotein</keyword>
<accession>A0A858R9I7</accession>
<dbReference type="SUPFAM" id="SSF52172">
    <property type="entry name" value="CheY-like"/>
    <property type="match status" value="1"/>
</dbReference>
<dbReference type="InterPro" id="IPR050595">
    <property type="entry name" value="Bact_response_regulator"/>
</dbReference>
<dbReference type="SMART" id="SM00448">
    <property type="entry name" value="REC"/>
    <property type="match status" value="1"/>
</dbReference>